<comment type="caution">
    <text evidence="1">The sequence shown here is derived from an EMBL/GenBank/DDBJ whole genome shotgun (WGS) entry which is preliminary data.</text>
</comment>
<reference evidence="1 2" key="1">
    <citation type="journal article" date="2016" name="Nat. Commun.">
        <title>Thousands of microbial genomes shed light on interconnected biogeochemical processes in an aquifer system.</title>
        <authorList>
            <person name="Anantharaman K."/>
            <person name="Brown C.T."/>
            <person name="Hug L.A."/>
            <person name="Sharon I."/>
            <person name="Castelle C.J."/>
            <person name="Probst A.J."/>
            <person name="Thomas B.C."/>
            <person name="Singh A."/>
            <person name="Wilkins M.J."/>
            <person name="Karaoz U."/>
            <person name="Brodie E.L."/>
            <person name="Williams K.H."/>
            <person name="Hubbard S.S."/>
            <person name="Banfield J.F."/>
        </authorList>
    </citation>
    <scope>NUCLEOTIDE SEQUENCE [LARGE SCALE GENOMIC DNA]</scope>
</reference>
<proteinExistence type="predicted"/>
<evidence type="ECO:0000313" key="1">
    <source>
        <dbReference type="EMBL" id="OGI95789.1"/>
    </source>
</evidence>
<dbReference type="SUPFAM" id="SSF52540">
    <property type="entry name" value="P-loop containing nucleoside triphosphate hydrolases"/>
    <property type="match status" value="1"/>
</dbReference>
<organism evidence="1 2">
    <name type="scientific">Candidatus Nomurabacteria bacterium RIFCSPLOWO2_01_FULL_42_17</name>
    <dbReference type="NCBI Taxonomy" id="1801780"/>
    <lineage>
        <taxon>Bacteria</taxon>
        <taxon>Candidatus Nomuraibacteriota</taxon>
    </lineage>
</organism>
<evidence type="ECO:0000313" key="2">
    <source>
        <dbReference type="Proteomes" id="UP000178104"/>
    </source>
</evidence>
<accession>A0A1F6XNR5</accession>
<evidence type="ECO:0008006" key="3">
    <source>
        <dbReference type="Google" id="ProtNLM"/>
    </source>
</evidence>
<protein>
    <recommendedName>
        <fullName evidence="3">Shikimate kinase</fullName>
    </recommendedName>
</protein>
<dbReference type="EMBL" id="MFVE01000002">
    <property type="protein sequence ID" value="OGI95789.1"/>
    <property type="molecule type" value="Genomic_DNA"/>
</dbReference>
<dbReference type="InterPro" id="IPR027417">
    <property type="entry name" value="P-loop_NTPase"/>
</dbReference>
<name>A0A1F6XNR5_9BACT</name>
<sequence length="169" mass="19421">MKIYITGVSGVGKSSVAEMLNKRGIYSIDIDGVEGLCHWINNDTLEKSGWHSGMDSGWFEKHEYICDKEKLINLMSDQKDTVVVCGQAYNYSDLWNLFDKVFLLHCSEEIFIKRITERTSHDFGKHNSEKEMILGWYKDFEKDILNKGAISINTDRPLADVVDEIVSKF</sequence>
<dbReference type="STRING" id="1801780.A2917_00555"/>
<dbReference type="Proteomes" id="UP000178104">
    <property type="component" value="Unassembled WGS sequence"/>
</dbReference>
<gene>
    <name evidence="1" type="ORF">A2917_00555</name>
</gene>
<dbReference type="Pfam" id="PF13238">
    <property type="entry name" value="AAA_18"/>
    <property type="match status" value="1"/>
</dbReference>
<dbReference type="AlphaFoldDB" id="A0A1F6XNR5"/>
<dbReference type="Gene3D" id="3.40.50.300">
    <property type="entry name" value="P-loop containing nucleotide triphosphate hydrolases"/>
    <property type="match status" value="1"/>
</dbReference>